<proteinExistence type="predicted"/>
<organism evidence="2 3">
    <name type="scientific">Dunaliella salina</name>
    <name type="common">Green alga</name>
    <name type="synonym">Protococcus salinus</name>
    <dbReference type="NCBI Taxonomy" id="3046"/>
    <lineage>
        <taxon>Eukaryota</taxon>
        <taxon>Viridiplantae</taxon>
        <taxon>Chlorophyta</taxon>
        <taxon>core chlorophytes</taxon>
        <taxon>Chlorophyceae</taxon>
        <taxon>CS clade</taxon>
        <taxon>Chlamydomonadales</taxon>
        <taxon>Dunaliellaceae</taxon>
        <taxon>Dunaliella</taxon>
    </lineage>
</organism>
<dbReference type="EMBL" id="MU069969">
    <property type="protein sequence ID" value="KAF5831181.1"/>
    <property type="molecule type" value="Genomic_DNA"/>
</dbReference>
<protein>
    <recommendedName>
        <fullName evidence="4">Anaphase-promoting complex subunit 1</fullName>
    </recommendedName>
</protein>
<dbReference type="InterPro" id="IPR024077">
    <property type="entry name" value="Neurolysin/TOP_dom2"/>
</dbReference>
<feature type="compositionally biased region" description="Low complexity" evidence="1">
    <location>
        <begin position="293"/>
        <end position="316"/>
    </location>
</feature>
<evidence type="ECO:0000313" key="2">
    <source>
        <dbReference type="EMBL" id="KAF5831181.1"/>
    </source>
</evidence>
<name>A0ABQ7G990_DUNSA</name>
<feature type="region of interest" description="Disordered" evidence="1">
    <location>
        <begin position="78"/>
        <end position="99"/>
    </location>
</feature>
<keyword evidence="3" id="KW-1185">Reference proteome</keyword>
<feature type="compositionally biased region" description="Low complexity" evidence="1">
    <location>
        <begin position="81"/>
        <end position="91"/>
    </location>
</feature>
<sequence>MLSKQSCVIECTEGPVLVLDWRSEVHGGSLLVTLYHAHRQSKYLFSGDEGPVLVLDWRSEVHGDGLLAQLCHPLPDSLAEGQGQQQQQQQGARGSEDGGEPGCSLACILDALQEEQRAMRTEQSCAGGLLGVGGVRAGMLPTGGTLTLGRAAYCSPKAVLQVQRWQMARSGPPPQLAALPLSPRLSSALVATHPSPAMRRLAYQAGVAPRVDAFWGVLDALRSVRDAISAFQGYPSFAHRAWLGTSAGSPSAVACFLIDMAAALRPLAGAEVERLIASLPAADPSYGRPRAAQQQQQQRQQQQQQQQQRQGRHQQQPPGDAPSPRLEGKQWSRAGSKIDPWDLEFAQEAAASYSQTHGTPPAKSPGSPMAHLFPL</sequence>
<accession>A0ABQ7G990</accession>
<reference evidence="2" key="1">
    <citation type="submission" date="2017-08" db="EMBL/GenBank/DDBJ databases">
        <authorList>
            <person name="Polle J.E."/>
            <person name="Barry K."/>
            <person name="Cushman J."/>
            <person name="Schmutz J."/>
            <person name="Tran D."/>
            <person name="Hathwaick L.T."/>
            <person name="Yim W.C."/>
            <person name="Jenkins J."/>
            <person name="Mckie-Krisberg Z.M."/>
            <person name="Prochnik S."/>
            <person name="Lindquist E."/>
            <person name="Dockter R.B."/>
            <person name="Adam C."/>
            <person name="Molina H."/>
            <person name="Bunkerborg J."/>
            <person name="Jin E."/>
            <person name="Buchheim M."/>
            <person name="Magnuson J."/>
        </authorList>
    </citation>
    <scope>NUCLEOTIDE SEQUENCE</scope>
    <source>
        <strain evidence="2">CCAP 19/18</strain>
    </source>
</reference>
<evidence type="ECO:0000313" key="3">
    <source>
        <dbReference type="Proteomes" id="UP000815325"/>
    </source>
</evidence>
<evidence type="ECO:0000256" key="1">
    <source>
        <dbReference type="SAM" id="MobiDB-lite"/>
    </source>
</evidence>
<dbReference type="SUPFAM" id="SSF55486">
    <property type="entry name" value="Metalloproteases ('zincins'), catalytic domain"/>
    <property type="match status" value="1"/>
</dbReference>
<gene>
    <name evidence="2" type="ORF">DUNSADRAFT_13484</name>
</gene>
<dbReference type="Gene3D" id="1.10.1370.10">
    <property type="entry name" value="Neurolysin, domain 3"/>
    <property type="match status" value="1"/>
</dbReference>
<dbReference type="PANTHER" id="PTHR11804:SF79">
    <property type="entry name" value="MITOCHONDRIAL INTERMEDIATE PEPTIDASE"/>
    <property type="match status" value="1"/>
</dbReference>
<evidence type="ECO:0008006" key="4">
    <source>
        <dbReference type="Google" id="ProtNLM"/>
    </source>
</evidence>
<comment type="caution">
    <text evidence="2">The sequence shown here is derived from an EMBL/GenBank/DDBJ whole genome shotgun (WGS) entry which is preliminary data.</text>
</comment>
<dbReference type="PANTHER" id="PTHR11804">
    <property type="entry name" value="PROTEASE M3 THIMET OLIGOPEPTIDASE-RELATED"/>
    <property type="match status" value="1"/>
</dbReference>
<dbReference type="Proteomes" id="UP000815325">
    <property type="component" value="Unassembled WGS sequence"/>
</dbReference>
<feature type="region of interest" description="Disordered" evidence="1">
    <location>
        <begin position="282"/>
        <end position="375"/>
    </location>
</feature>
<dbReference type="InterPro" id="IPR045090">
    <property type="entry name" value="Pept_M3A_M3B"/>
</dbReference>